<gene>
    <name evidence="1" type="ORF">ACFSQ6_12135</name>
</gene>
<comment type="caution">
    <text evidence="1">The sequence shown here is derived from an EMBL/GenBank/DDBJ whole genome shotgun (WGS) entry which is preliminary data.</text>
</comment>
<name>A0ABW5UDY6_9SPHI</name>
<evidence type="ECO:0000313" key="2">
    <source>
        <dbReference type="Proteomes" id="UP001597418"/>
    </source>
</evidence>
<dbReference type="RefSeq" id="WP_066751035.1">
    <property type="nucleotide sequence ID" value="NZ_JBHUMB010000014.1"/>
</dbReference>
<reference evidence="2" key="1">
    <citation type="journal article" date="2019" name="Int. J. Syst. Evol. Microbiol.">
        <title>The Global Catalogue of Microorganisms (GCM) 10K type strain sequencing project: providing services to taxonomists for standard genome sequencing and annotation.</title>
        <authorList>
            <consortium name="The Broad Institute Genomics Platform"/>
            <consortium name="The Broad Institute Genome Sequencing Center for Infectious Disease"/>
            <person name="Wu L."/>
            <person name="Ma J."/>
        </authorList>
    </citation>
    <scope>NUCLEOTIDE SEQUENCE [LARGE SCALE GENOMIC DNA]</scope>
    <source>
        <strain evidence="2">KCTC 42247</strain>
    </source>
</reference>
<protein>
    <recommendedName>
        <fullName evidence="3">Porin</fullName>
    </recommendedName>
</protein>
<proteinExistence type="predicted"/>
<evidence type="ECO:0008006" key="3">
    <source>
        <dbReference type="Google" id="ProtNLM"/>
    </source>
</evidence>
<accession>A0ABW5UDY6</accession>
<sequence length="470" mass="53097">MMKIKCIINTAHLGMIILTLTQTTKAQDRVQLSDMPPINNEAKNVNELRIDLNNDKSQYIRFMFWNQVWVRHNENNPGTIVNNKPERFSTDVILRRTRGLAMFNLSPRYRMLIHAGMNNQSFNSGGLNTGTGPNGAGRRPQFYVHDAYNEYSLVPEKNNNGELNEFTLVLGAGLHAWNGVSRLYSSTTVASLTLDAMPAPAIIDQTDQFGRQLGVFTHGRWNDIAFRFAINKPFAADLVAEVGGPAVDNNRDGNFSYSGYVTYNFLERERQEYSAFVQNYLGSKKIFNIGAGFYNAANATQTQPTVGNFENHSISIVGVDAFLDLPIGRRGAAITSYVSYTNSKLGPNYLRNLGLINPGLEDPSFTGQRELGFGNSQIFAGTGDFWYLQAGYLFPNFLPIRLQPFASIYSRNFEAVNERGNSYQAGMNFLIDNHRTKIVFQYENRPMFDNETKYIFRRGSEYVLGFQIFF</sequence>
<organism evidence="1 2">
    <name type="scientific">Sphingobacterium populi</name>
    <dbReference type="NCBI Taxonomy" id="1812824"/>
    <lineage>
        <taxon>Bacteria</taxon>
        <taxon>Pseudomonadati</taxon>
        <taxon>Bacteroidota</taxon>
        <taxon>Sphingobacteriia</taxon>
        <taxon>Sphingobacteriales</taxon>
        <taxon>Sphingobacteriaceae</taxon>
        <taxon>Sphingobacterium</taxon>
    </lineage>
</organism>
<keyword evidence="2" id="KW-1185">Reference proteome</keyword>
<dbReference type="EMBL" id="JBHUMB010000014">
    <property type="protein sequence ID" value="MFD2744139.1"/>
    <property type="molecule type" value="Genomic_DNA"/>
</dbReference>
<evidence type="ECO:0000313" key="1">
    <source>
        <dbReference type="EMBL" id="MFD2744139.1"/>
    </source>
</evidence>
<dbReference type="Proteomes" id="UP001597418">
    <property type="component" value="Unassembled WGS sequence"/>
</dbReference>